<dbReference type="EMBL" id="PZQS01000003">
    <property type="protein sequence ID" value="PVD34242.1"/>
    <property type="molecule type" value="Genomic_DNA"/>
</dbReference>
<sequence length="156" mass="17380">MTDYLYVNISRPTKDEVCDLPVPPPAQRLRVLVSAGEPREFPSSYSLVLRVGVSVIDIQQPPASTCPSQLMGTFVMNTTAFRLDGCSSDKHSTTLTCIHSVSEANTTYVLTYGGTNPSFHFVCLPSNSPRRQHHTPQWRRRQTQASPSPSVLLFLW</sequence>
<protein>
    <submittedName>
        <fullName evidence="1">Uncharacterized protein</fullName>
    </submittedName>
</protein>
<comment type="caution">
    <text evidence="1">The sequence shown here is derived from an EMBL/GenBank/DDBJ whole genome shotgun (WGS) entry which is preliminary data.</text>
</comment>
<reference evidence="1 2" key="1">
    <citation type="submission" date="2018-04" db="EMBL/GenBank/DDBJ databases">
        <title>The genome of golden apple snail Pomacea canaliculata provides insight into stress tolerance and invasive adaptation.</title>
        <authorList>
            <person name="Liu C."/>
            <person name="Liu B."/>
            <person name="Ren Y."/>
            <person name="Zhang Y."/>
            <person name="Wang H."/>
            <person name="Li S."/>
            <person name="Jiang F."/>
            <person name="Yin L."/>
            <person name="Zhang G."/>
            <person name="Qian W."/>
            <person name="Fan W."/>
        </authorList>
    </citation>
    <scope>NUCLEOTIDE SEQUENCE [LARGE SCALE GENOMIC DNA]</scope>
    <source>
        <strain evidence="1">SZHN2017</strain>
        <tissue evidence="1">Muscle</tissue>
    </source>
</reference>
<keyword evidence="2" id="KW-1185">Reference proteome</keyword>
<evidence type="ECO:0000313" key="1">
    <source>
        <dbReference type="EMBL" id="PVD34242.1"/>
    </source>
</evidence>
<accession>A0A2T7PLH0</accession>
<organism evidence="1 2">
    <name type="scientific">Pomacea canaliculata</name>
    <name type="common">Golden apple snail</name>
    <dbReference type="NCBI Taxonomy" id="400727"/>
    <lineage>
        <taxon>Eukaryota</taxon>
        <taxon>Metazoa</taxon>
        <taxon>Spiralia</taxon>
        <taxon>Lophotrochozoa</taxon>
        <taxon>Mollusca</taxon>
        <taxon>Gastropoda</taxon>
        <taxon>Caenogastropoda</taxon>
        <taxon>Architaenioglossa</taxon>
        <taxon>Ampullarioidea</taxon>
        <taxon>Ampullariidae</taxon>
        <taxon>Pomacea</taxon>
    </lineage>
</organism>
<dbReference type="AlphaFoldDB" id="A0A2T7PLH0"/>
<gene>
    <name evidence="1" type="ORF">C0Q70_05510</name>
</gene>
<evidence type="ECO:0000313" key="2">
    <source>
        <dbReference type="Proteomes" id="UP000245119"/>
    </source>
</evidence>
<dbReference type="Proteomes" id="UP000245119">
    <property type="component" value="Linkage Group LG3"/>
</dbReference>
<proteinExistence type="predicted"/>
<name>A0A2T7PLH0_POMCA</name>